<organism evidence="6 7">
    <name type="scientific">Equus caballus</name>
    <name type="common">Horse</name>
    <dbReference type="NCBI Taxonomy" id="9796"/>
    <lineage>
        <taxon>Eukaryota</taxon>
        <taxon>Metazoa</taxon>
        <taxon>Chordata</taxon>
        <taxon>Craniata</taxon>
        <taxon>Vertebrata</taxon>
        <taxon>Euteleostomi</taxon>
        <taxon>Mammalia</taxon>
        <taxon>Eutheria</taxon>
        <taxon>Laurasiatheria</taxon>
        <taxon>Perissodactyla</taxon>
        <taxon>Equidae</taxon>
        <taxon>Equus</taxon>
    </lineage>
</organism>
<keyword evidence="3" id="KW-0342">GTP-binding</keyword>
<dbReference type="InterPro" id="IPR006703">
    <property type="entry name" value="G_AIG1"/>
</dbReference>
<sequence>MWPPCRQVQAACFSASGGPGPGRAYPLPPPPPALRGSCSLSGGSGAEPSDHISPKNIGHVLDIFIRLGHLPLLPPFKPPKRLQRVGPKRRDQEFTRALGPRRQETWPFLLSTGPQSGLRKSELSPQRLRLILVGKTGTGKSATGNSILGRKVFESKLSARPVTKAFQTGSRGWAGKELEVIDTPDILSPQAPPAMAAQGICEAIAFSSPGPHAVLLVTQLGRFTEEDQQVVRRLQEVFGVGILAYTILVFTRKEDLEGGSLEEYVRETDNQGLAKLDVVCERRHCGFNNRAEGAEQEAQLKELMEKIEGILWENEGHCYSNKAYQYSQQNVLLKEVQERRTVQGQGSEEVLSEESRLERLCHIQKESEETHKHLLKRAPI</sequence>
<proteinExistence type="inferred from homology"/>
<dbReference type="GO" id="GO:0005829">
    <property type="term" value="C:cytosol"/>
    <property type="evidence" value="ECO:0000318"/>
    <property type="project" value="GO_Central"/>
</dbReference>
<dbReference type="STRING" id="9796.ENSECAP00000034931"/>
<evidence type="ECO:0000256" key="2">
    <source>
        <dbReference type="ARBA" id="ARBA00022741"/>
    </source>
</evidence>
<reference evidence="6" key="3">
    <citation type="submission" date="2025-09" db="UniProtKB">
        <authorList>
            <consortium name="Ensembl"/>
        </authorList>
    </citation>
    <scope>IDENTIFICATION</scope>
    <source>
        <strain evidence="6">Thoroughbred</strain>
    </source>
</reference>
<accession>A0A3Q2HNS7</accession>
<dbReference type="Gene3D" id="3.40.50.300">
    <property type="entry name" value="P-loop containing nucleotide triphosphate hydrolases"/>
    <property type="match status" value="1"/>
</dbReference>
<dbReference type="PaxDb" id="9796-ENSECAP00000034931"/>
<keyword evidence="7" id="KW-1185">Reference proteome</keyword>
<dbReference type="VGNC" id="VGNC:18340">
    <property type="gene designation" value="GIMAP6"/>
</dbReference>
<dbReference type="Ensembl" id="ENSECAT00000031430.2">
    <property type="protein sequence ID" value="ENSECAP00000034931.2"/>
    <property type="gene ID" value="ENSECAG00000003981.4"/>
</dbReference>
<dbReference type="Bgee" id="ENSECAG00000003981">
    <property type="expression patterns" value="Expressed in leukocyte and 21 other cell types or tissues"/>
</dbReference>
<dbReference type="GeneTree" id="ENSGT00940000162548"/>
<comment type="similarity">
    <text evidence="1">Belongs to the TRAFAC class TrmE-Era-EngA-EngB-Septin-like GTPase superfamily. AIG1/Toc34/Toc159-like paraseptin GTPase family. IAN subfamily.</text>
</comment>
<dbReference type="InterPro" id="IPR045058">
    <property type="entry name" value="GIMA/IAN/Toc"/>
</dbReference>
<evidence type="ECO:0000256" key="4">
    <source>
        <dbReference type="SAM" id="MobiDB-lite"/>
    </source>
</evidence>
<feature type="domain" description="AIG1-type G" evidence="5">
    <location>
        <begin position="125"/>
        <end position="328"/>
    </location>
</feature>
<dbReference type="InParanoid" id="A0A3Q2HNS7"/>
<reference evidence="6" key="2">
    <citation type="submission" date="2025-08" db="UniProtKB">
        <authorList>
            <consortium name="Ensembl"/>
        </authorList>
    </citation>
    <scope>IDENTIFICATION</scope>
    <source>
        <strain evidence="6">Thoroughbred</strain>
    </source>
</reference>
<evidence type="ECO:0000256" key="3">
    <source>
        <dbReference type="ARBA" id="ARBA00023134"/>
    </source>
</evidence>
<dbReference type="PANTHER" id="PTHR10903:SF144">
    <property type="entry name" value="GTPASE IMAP FAMILY MEMBER 6"/>
    <property type="match status" value="1"/>
</dbReference>
<keyword evidence="2" id="KW-0547">Nucleotide-binding</keyword>
<dbReference type="CDD" id="cd01852">
    <property type="entry name" value="AIG1"/>
    <property type="match status" value="1"/>
</dbReference>
<dbReference type="GO" id="GO:0003924">
    <property type="term" value="F:GTPase activity"/>
    <property type="evidence" value="ECO:0000318"/>
    <property type="project" value="GO_Central"/>
</dbReference>
<dbReference type="InterPro" id="IPR027417">
    <property type="entry name" value="P-loop_NTPase"/>
</dbReference>
<dbReference type="AlphaFoldDB" id="A0A3Q2HNS7"/>
<dbReference type="Proteomes" id="UP000002281">
    <property type="component" value="Chromosome 4"/>
</dbReference>
<feature type="region of interest" description="Disordered" evidence="4">
    <location>
        <begin position="78"/>
        <end position="98"/>
    </location>
</feature>
<name>A0A3Q2HNS7_HORSE</name>
<dbReference type="FunCoup" id="A0A3Q2HNS7">
    <property type="interactions" value="186"/>
</dbReference>
<protein>
    <submittedName>
        <fullName evidence="6">GTPase, IMAP family member 6</fullName>
    </submittedName>
</protein>
<gene>
    <name evidence="6 8" type="primary">GIMAP6</name>
</gene>
<dbReference type="GO" id="GO:0005525">
    <property type="term" value="F:GTP binding"/>
    <property type="evidence" value="ECO:0007669"/>
    <property type="project" value="UniProtKB-KW"/>
</dbReference>
<dbReference type="PANTHER" id="PTHR10903">
    <property type="entry name" value="GTPASE, IMAP FAMILY MEMBER-RELATED"/>
    <property type="match status" value="1"/>
</dbReference>
<reference evidence="6 7" key="1">
    <citation type="journal article" date="2009" name="Science">
        <title>Genome sequence, comparative analysis, and population genetics of the domestic horse.</title>
        <authorList>
            <consortium name="Broad Institute Genome Sequencing Platform"/>
            <consortium name="Broad Institute Whole Genome Assembly Team"/>
            <person name="Wade C.M."/>
            <person name="Giulotto E."/>
            <person name="Sigurdsson S."/>
            <person name="Zoli M."/>
            <person name="Gnerre S."/>
            <person name="Imsland F."/>
            <person name="Lear T.L."/>
            <person name="Adelson D.L."/>
            <person name="Bailey E."/>
            <person name="Bellone R.R."/>
            <person name="Bloecker H."/>
            <person name="Distl O."/>
            <person name="Edgar R.C."/>
            <person name="Garber M."/>
            <person name="Leeb T."/>
            <person name="Mauceli E."/>
            <person name="MacLeod J.N."/>
            <person name="Penedo M.C.T."/>
            <person name="Raison J.M."/>
            <person name="Sharpe T."/>
            <person name="Vogel J."/>
            <person name="Andersson L."/>
            <person name="Antczak D.F."/>
            <person name="Biagi T."/>
            <person name="Binns M.M."/>
            <person name="Chowdhary B.P."/>
            <person name="Coleman S.J."/>
            <person name="Della Valle G."/>
            <person name="Fryc S."/>
            <person name="Guerin G."/>
            <person name="Hasegawa T."/>
            <person name="Hill E.W."/>
            <person name="Jurka J."/>
            <person name="Kiialainen A."/>
            <person name="Lindgren G."/>
            <person name="Liu J."/>
            <person name="Magnani E."/>
            <person name="Mickelson J.R."/>
            <person name="Murray J."/>
            <person name="Nergadze S.G."/>
            <person name="Onofrio R."/>
            <person name="Pedroni S."/>
            <person name="Piras M.F."/>
            <person name="Raudsepp T."/>
            <person name="Rocchi M."/>
            <person name="Roeed K.H."/>
            <person name="Ryder O.A."/>
            <person name="Searle S."/>
            <person name="Skow L."/>
            <person name="Swinburne J.E."/>
            <person name="Syvaenen A.C."/>
            <person name="Tozaki T."/>
            <person name="Valberg S.J."/>
            <person name="Vaudin M."/>
            <person name="White J.R."/>
            <person name="Zody M.C."/>
            <person name="Lander E.S."/>
            <person name="Lindblad-Toh K."/>
        </authorList>
    </citation>
    <scope>NUCLEOTIDE SEQUENCE [LARGE SCALE GENOMIC DNA]</scope>
    <source>
        <strain evidence="6 7">Thoroughbred</strain>
    </source>
</reference>
<evidence type="ECO:0000256" key="1">
    <source>
        <dbReference type="ARBA" id="ARBA00008535"/>
    </source>
</evidence>
<evidence type="ECO:0000313" key="8">
    <source>
        <dbReference type="VGNC" id="VGNC:18340"/>
    </source>
</evidence>
<feature type="compositionally biased region" description="Basic residues" evidence="4">
    <location>
        <begin position="78"/>
        <end position="87"/>
    </location>
</feature>
<evidence type="ECO:0000313" key="6">
    <source>
        <dbReference type="Ensembl" id="ENSECAP00000034931.2"/>
    </source>
</evidence>
<dbReference type="SUPFAM" id="SSF52540">
    <property type="entry name" value="P-loop containing nucleoside triphosphate hydrolases"/>
    <property type="match status" value="1"/>
</dbReference>
<feature type="region of interest" description="Disordered" evidence="4">
    <location>
        <begin position="16"/>
        <end position="52"/>
    </location>
</feature>
<dbReference type="Pfam" id="PF04548">
    <property type="entry name" value="AIG1"/>
    <property type="match status" value="1"/>
</dbReference>
<evidence type="ECO:0000313" key="7">
    <source>
        <dbReference type="Proteomes" id="UP000002281"/>
    </source>
</evidence>
<evidence type="ECO:0000259" key="5">
    <source>
        <dbReference type="PROSITE" id="PS51720"/>
    </source>
</evidence>
<dbReference type="PROSITE" id="PS51720">
    <property type="entry name" value="G_AIG1"/>
    <property type="match status" value="1"/>
</dbReference>
<dbReference type="ExpressionAtlas" id="A0A3Q2HNS7">
    <property type="expression patterns" value="baseline"/>
</dbReference>